<feature type="domain" description="RRM" evidence="4">
    <location>
        <begin position="259"/>
        <end position="342"/>
    </location>
</feature>
<dbReference type="CDD" id="cd21039">
    <property type="entry name" value="NURR"/>
    <property type="match status" value="1"/>
</dbReference>
<feature type="compositionally biased region" description="Basic and acidic residues" evidence="3">
    <location>
        <begin position="38"/>
        <end position="70"/>
    </location>
</feature>
<dbReference type="EMBL" id="DF236993">
    <property type="protein sequence ID" value="GAQ80013.1"/>
    <property type="molecule type" value="Genomic_DNA"/>
</dbReference>
<dbReference type="Proteomes" id="UP000054558">
    <property type="component" value="Unassembled WGS sequence"/>
</dbReference>
<feature type="compositionally biased region" description="Basic and acidic residues" evidence="3">
    <location>
        <begin position="116"/>
        <end position="128"/>
    </location>
</feature>
<sequence>MATDNDACIPLSLSTTGSGGAKESSEERPLLIDLNMEATREVSEPEESHQTLVDKQEEAATNELGKRNQDVEAAPETPMAMELPETDAPPPETSKSPKVEGEAGNADPEATTVKPKSMEEESRGKLIDQQEAEVEEALARMQTDNDAEDEKEEQRGQREEARGGDRVKDANNMVNRVKGAEVFVGGLQRMTTEEDLREMFCKAGEIVELRLMHDKAGGPKGFAFIRFTNKESAQNAVHMHDATFVQGRRIGVTISNEQDTLFLGNLRKEWSPSDLEALVRQTFQNVVSIELAMPPSTGESPPRADPKRKQNRGFGFVKFTNHGAAARAYRLAQRGDFLLGGKWKPVVDWADTDPEIPEEEMAKVTTAFLGNLPKEVTEEFLAKHFEPFGPIIRVAISRKTSTPVAFVHYEERRSLDAAIKELDGKVVEIPDGPKFKLQVQLAKPAEKIPLKKRPRPDREDPRGARHAALRSPAPPGPGHFSDFSYPKPALGFSDSGYGDAYDRGRLGRSSRGRGRSAYADRGDRVYVDRGFGGGGYDRGYDRGFGEPLRPFSRDGPPSRGYGSRGGYERDYPPEIGTAYAELDRPPYEGRSAGGGYASRGGAFVDVMGAAYDDLERAPGFVGRRGEVDVARGAFDDRKGDFGRIGEGGFGARGVELEPYRKLQRGGSYAAGMGKYPGQALDPYDEAINALPSPVAHKLTRIFRDGVASRHDVDIHILDSLRDLPEQAAASVLDQFSSMDLRAVRSKGAYLDGEVARFTSMDLQAVRSKGAYLDGEVARVRRELAASATNYVEQIDSDWDYPPRGANAPSASDPPLGYSLGRTGQGYGRPASGLAVGSGRSFLSEAPRSYGRLERPPHNLPHEDELLYDDGRDAAALAPYGAYSAELTGHALGLQSRAAGAAATPAPQFRFDPYTGEPLERSAAAAPQFRIDGSGQYFIVPP</sequence>
<dbReference type="Pfam" id="PF00076">
    <property type="entry name" value="RRM_1"/>
    <property type="match status" value="2"/>
</dbReference>
<dbReference type="Gene3D" id="3.30.70.330">
    <property type="match status" value="3"/>
</dbReference>
<feature type="region of interest" description="Disordered" evidence="3">
    <location>
        <begin position="546"/>
        <end position="570"/>
    </location>
</feature>
<name>A0A1Y1HPM2_KLENI</name>
<dbReference type="GO" id="GO:0003729">
    <property type="term" value="F:mRNA binding"/>
    <property type="evidence" value="ECO:0000318"/>
    <property type="project" value="GO_Central"/>
</dbReference>
<evidence type="ECO:0000313" key="5">
    <source>
        <dbReference type="EMBL" id="GAQ80013.1"/>
    </source>
</evidence>
<evidence type="ECO:0000313" key="6">
    <source>
        <dbReference type="Proteomes" id="UP000054558"/>
    </source>
</evidence>
<feature type="region of interest" description="Disordered" evidence="3">
    <location>
        <begin position="446"/>
        <end position="518"/>
    </location>
</feature>
<dbReference type="OrthoDB" id="3800936at2759"/>
<evidence type="ECO:0000256" key="1">
    <source>
        <dbReference type="ARBA" id="ARBA00022884"/>
    </source>
</evidence>
<dbReference type="SUPFAM" id="SSF54928">
    <property type="entry name" value="RNA-binding domain, RBD"/>
    <property type="match status" value="2"/>
</dbReference>
<evidence type="ECO:0000259" key="4">
    <source>
        <dbReference type="PROSITE" id="PS50102"/>
    </source>
</evidence>
<dbReference type="PROSITE" id="PS50102">
    <property type="entry name" value="RRM"/>
    <property type="match status" value="3"/>
</dbReference>
<evidence type="ECO:0000256" key="3">
    <source>
        <dbReference type="SAM" id="MobiDB-lite"/>
    </source>
</evidence>
<feature type="domain" description="RRM" evidence="4">
    <location>
        <begin position="180"/>
        <end position="257"/>
    </location>
</feature>
<proteinExistence type="predicted"/>
<dbReference type="InterPro" id="IPR012677">
    <property type="entry name" value="Nucleotide-bd_a/b_plait_sf"/>
</dbReference>
<evidence type="ECO:0000256" key="2">
    <source>
        <dbReference type="PROSITE-ProRule" id="PRU00176"/>
    </source>
</evidence>
<dbReference type="OMA" id="IWIFYIM"/>
<dbReference type="InterPro" id="IPR041337">
    <property type="entry name" value="hnRNP_Q_AcD"/>
</dbReference>
<accession>A0A1Y1HPM2</accession>
<dbReference type="AlphaFoldDB" id="A0A1Y1HPM2"/>
<keyword evidence="1 2" id="KW-0694">RNA-binding</keyword>
<dbReference type="InterPro" id="IPR035979">
    <property type="entry name" value="RBD_domain_sf"/>
</dbReference>
<feature type="region of interest" description="Disordered" evidence="3">
    <location>
        <begin position="797"/>
        <end position="823"/>
    </location>
</feature>
<feature type="compositionally biased region" description="Basic and acidic residues" evidence="3">
    <location>
        <begin position="152"/>
        <end position="165"/>
    </location>
</feature>
<feature type="domain" description="RRM" evidence="4">
    <location>
        <begin position="365"/>
        <end position="444"/>
    </location>
</feature>
<dbReference type="Pfam" id="PF18360">
    <property type="entry name" value="hnRNP_Q_AcD"/>
    <property type="match status" value="1"/>
</dbReference>
<dbReference type="PANTHER" id="PTHR21245">
    <property type="entry name" value="HETEROGENEOUS NUCLEAR RIBONUCLEOPROTEIN"/>
    <property type="match status" value="1"/>
</dbReference>
<dbReference type="GO" id="GO:0005634">
    <property type="term" value="C:nucleus"/>
    <property type="evidence" value="ECO:0000318"/>
    <property type="project" value="GO_Central"/>
</dbReference>
<dbReference type="InterPro" id="IPR000504">
    <property type="entry name" value="RRM_dom"/>
</dbReference>
<feature type="region of interest" description="Disordered" evidence="3">
    <location>
        <begin position="1"/>
        <end position="165"/>
    </location>
</feature>
<dbReference type="STRING" id="105231.A0A1Y1HPM2"/>
<reference evidence="5 6" key="1">
    <citation type="journal article" date="2014" name="Nat. Commun.">
        <title>Klebsormidium flaccidum genome reveals primary factors for plant terrestrial adaptation.</title>
        <authorList>
            <person name="Hori K."/>
            <person name="Maruyama F."/>
            <person name="Fujisawa T."/>
            <person name="Togashi T."/>
            <person name="Yamamoto N."/>
            <person name="Seo M."/>
            <person name="Sato S."/>
            <person name="Yamada T."/>
            <person name="Mori H."/>
            <person name="Tajima N."/>
            <person name="Moriyama T."/>
            <person name="Ikeuchi M."/>
            <person name="Watanabe M."/>
            <person name="Wada H."/>
            <person name="Kobayashi K."/>
            <person name="Saito M."/>
            <person name="Masuda T."/>
            <person name="Sasaki-Sekimoto Y."/>
            <person name="Mashiguchi K."/>
            <person name="Awai K."/>
            <person name="Shimojima M."/>
            <person name="Masuda S."/>
            <person name="Iwai M."/>
            <person name="Nobusawa T."/>
            <person name="Narise T."/>
            <person name="Kondo S."/>
            <person name="Saito H."/>
            <person name="Sato R."/>
            <person name="Murakawa M."/>
            <person name="Ihara Y."/>
            <person name="Oshima-Yamada Y."/>
            <person name="Ohtaka K."/>
            <person name="Satoh M."/>
            <person name="Sonobe K."/>
            <person name="Ishii M."/>
            <person name="Ohtani R."/>
            <person name="Kanamori-Sato M."/>
            <person name="Honoki R."/>
            <person name="Miyazaki D."/>
            <person name="Mochizuki H."/>
            <person name="Umetsu J."/>
            <person name="Higashi K."/>
            <person name="Shibata D."/>
            <person name="Kamiya Y."/>
            <person name="Sato N."/>
            <person name="Nakamura Y."/>
            <person name="Tabata S."/>
            <person name="Ida S."/>
            <person name="Kurokawa K."/>
            <person name="Ohta H."/>
        </authorList>
    </citation>
    <scope>NUCLEOTIDE SEQUENCE [LARGE SCALE GENOMIC DNA]</scope>
    <source>
        <strain evidence="5 6">NIES-2285</strain>
    </source>
</reference>
<protein>
    <submittedName>
        <fullName evidence="5">RNA-binding family protein</fullName>
    </submittedName>
</protein>
<gene>
    <name evidence="5" type="ORF">KFL_000440150</name>
</gene>
<keyword evidence="6" id="KW-1185">Reference proteome</keyword>
<dbReference type="SMART" id="SM00360">
    <property type="entry name" value="RRM"/>
    <property type="match status" value="3"/>
</dbReference>
<dbReference type="CDD" id="cd00590">
    <property type="entry name" value="RRM_SF"/>
    <property type="match status" value="3"/>
</dbReference>
<organism evidence="5 6">
    <name type="scientific">Klebsormidium nitens</name>
    <name type="common">Green alga</name>
    <name type="synonym">Ulothrix nitens</name>
    <dbReference type="NCBI Taxonomy" id="105231"/>
    <lineage>
        <taxon>Eukaryota</taxon>
        <taxon>Viridiplantae</taxon>
        <taxon>Streptophyta</taxon>
        <taxon>Klebsormidiophyceae</taxon>
        <taxon>Klebsormidiales</taxon>
        <taxon>Klebsormidiaceae</taxon>
        <taxon>Klebsormidium</taxon>
    </lineage>
</organism>